<gene>
    <name evidence="2" type="ORF">AJE_12204</name>
</gene>
<dbReference type="Proteomes" id="UP000012046">
    <property type="component" value="Unassembled WGS sequence"/>
</dbReference>
<keyword evidence="3" id="KW-1185">Reference proteome</keyword>
<evidence type="ECO:0000256" key="1">
    <source>
        <dbReference type="SAM" id="MobiDB-lite"/>
    </source>
</evidence>
<accession>H3ZGE4</accession>
<name>H3ZGE4_9ALTE</name>
<dbReference type="RefSeq" id="WP_008951119.1">
    <property type="nucleotide sequence ID" value="NZ_AHTH01000039.1"/>
</dbReference>
<reference evidence="2 3" key="1">
    <citation type="journal article" date="2012" name="J. Bacteriol.">
        <title>Genome Sequence of Extracellular-Protease-Producing Alishewanella jeotgali Isolated from Traditional Korean Fermented Seafood.</title>
        <authorList>
            <person name="Jung J."/>
            <person name="Chun J."/>
            <person name="Park W."/>
        </authorList>
    </citation>
    <scope>NUCLEOTIDE SEQUENCE [LARGE SCALE GENOMIC DNA]</scope>
    <source>
        <strain evidence="2 3">KCTC 22429</strain>
    </source>
</reference>
<proteinExistence type="predicted"/>
<sequence>MTSILSSLKVIARPKIEPKPPIIGKRLRLIEKLDEQLAIVQAMLDGQPYESYRDKKVKDPETGERKTVRTRKAVRPWYFDDNNHYYFEIRVGFKPMELDKGKSAIDVGDKAQLPTVINAIIKAVEAGELDQQILQAKPQKPSKPKEPKKTA</sequence>
<feature type="region of interest" description="Disordered" evidence="1">
    <location>
        <begin position="132"/>
        <end position="151"/>
    </location>
</feature>
<dbReference type="Pfam" id="PF20346">
    <property type="entry name" value="DUF6641"/>
    <property type="match status" value="1"/>
</dbReference>
<evidence type="ECO:0000313" key="3">
    <source>
        <dbReference type="Proteomes" id="UP000012046"/>
    </source>
</evidence>
<evidence type="ECO:0000313" key="2">
    <source>
        <dbReference type="EMBL" id="EHR40464.1"/>
    </source>
</evidence>
<dbReference type="PATRIC" id="fig|1129374.4.peg.2424"/>
<dbReference type="eggNOG" id="ENOG502ZBY6">
    <property type="taxonomic scope" value="Bacteria"/>
</dbReference>
<dbReference type="STRING" id="1129374.AJE_12204"/>
<organism evidence="2 3">
    <name type="scientific">Alishewanella jeotgali KCTC 22429</name>
    <dbReference type="NCBI Taxonomy" id="1129374"/>
    <lineage>
        <taxon>Bacteria</taxon>
        <taxon>Pseudomonadati</taxon>
        <taxon>Pseudomonadota</taxon>
        <taxon>Gammaproteobacteria</taxon>
        <taxon>Alteromonadales</taxon>
        <taxon>Alteromonadaceae</taxon>
        <taxon>Alishewanella</taxon>
    </lineage>
</organism>
<protein>
    <submittedName>
        <fullName evidence="2">Uncharacterized protein</fullName>
    </submittedName>
</protein>
<comment type="caution">
    <text evidence="2">The sequence shown here is derived from an EMBL/GenBank/DDBJ whole genome shotgun (WGS) entry which is preliminary data.</text>
</comment>
<dbReference type="AlphaFoldDB" id="H3ZGE4"/>
<dbReference type="EMBL" id="AHTH01000039">
    <property type="protein sequence ID" value="EHR40464.1"/>
    <property type="molecule type" value="Genomic_DNA"/>
</dbReference>
<dbReference type="InterPro" id="IPR046581">
    <property type="entry name" value="DUF6641"/>
</dbReference>